<dbReference type="Pfam" id="PF09011">
    <property type="entry name" value="HMG_box_2"/>
    <property type="match status" value="1"/>
</dbReference>
<evidence type="ECO:0000259" key="13">
    <source>
        <dbReference type="PROSITE" id="PS50118"/>
    </source>
</evidence>
<comment type="similarity">
    <text evidence="3">Belongs to the maelstrom family.</text>
</comment>
<feature type="region of interest" description="Disordered" evidence="12">
    <location>
        <begin position="349"/>
        <end position="387"/>
    </location>
</feature>
<feature type="domain" description="HMG box" evidence="13">
    <location>
        <begin position="3"/>
        <end position="74"/>
    </location>
</feature>
<dbReference type="KEGG" id="lak:106181875"/>
<dbReference type="OrthoDB" id="24555at2759"/>
<dbReference type="GO" id="GO:0034587">
    <property type="term" value="P:piRNA processing"/>
    <property type="evidence" value="ECO:0007669"/>
    <property type="project" value="TreeGrafter"/>
</dbReference>
<dbReference type="InParanoid" id="A0A1S3KH72"/>
<feature type="region of interest" description="Disordered" evidence="12">
    <location>
        <begin position="649"/>
        <end position="676"/>
    </location>
</feature>
<feature type="DNA-binding region" description="HMG box" evidence="11">
    <location>
        <begin position="3"/>
        <end position="74"/>
    </location>
</feature>
<dbReference type="CDD" id="cd21992">
    <property type="entry name" value="HMG-box_MAEL"/>
    <property type="match status" value="1"/>
</dbReference>
<sequence length="676" mass="74103">MPKKQQRNGFYFYMQDLMPELRREGRVFPNGMADVVPVAHPRWKMLSEQDKARYEQMAKEWKAKMRGAEGDKYRVDNVGNLLSERKDEKKEYDIDRMRERKQVRTKWPAGQGVIHEKFYFISFQYLCETEEGYFIPVEVGLIEYSLNNGITKHLHRMIEPGPIPTGYRYTCQNHSDETHQIPIERFEYADKNYMGLWIQMENFLNPNQEKKESPPLYCQKAEWKCVNSCLEWLHAHACLGYANRLRKVYELDGLVQDLYAHSSASTAIGECTDLITTSAYDYEINTRCDYHEDKEVKHCALATVRRFAYALSDSLSEIYDFEITAQHLPVRPDDQPAYTLIEPASIKIAPLPAGRNRSNQSPSRGSPGRGRGQANTINNGSFPAKDFRLNQNEAGSQLQHQQYMEPSQTIRRPNVPGVAAQSTFPPAPRQAPWAAKPAVNQGPALSQLGAGAPPAAAPSPHPLLQMSAPAPWAQKAAGLPRGAQNTSGAALPPRNPSFHGDLQDAEEFPSLGGPTSKAVPAQAPKFAGRGSAAPPAQAAPKPPVSWSSQVQYPSANTQSTGAPLQTTVSSGAQGVAMPRPAWGAGSQAGSPGRGQARGRGIYNPGATRPPPGFANPPVGRGAPCAMVGRGYAIPPGMGRGLLGQLPQAIRPSVPSTQNDVSSGIASLDLEADENWG</sequence>
<dbReference type="RefSeq" id="XP_013421852.1">
    <property type="nucleotide sequence ID" value="XM_013566398.1"/>
</dbReference>
<accession>A0A1S3KH72</accession>
<keyword evidence="9 11" id="KW-0539">Nucleus</keyword>
<evidence type="ECO:0000256" key="7">
    <source>
        <dbReference type="ARBA" id="ARBA00023125"/>
    </source>
</evidence>
<keyword evidence="5" id="KW-0963">Cytoplasm</keyword>
<evidence type="ECO:0000256" key="1">
    <source>
        <dbReference type="ARBA" id="ARBA00004123"/>
    </source>
</evidence>
<evidence type="ECO:0000256" key="9">
    <source>
        <dbReference type="ARBA" id="ARBA00023242"/>
    </source>
</evidence>
<keyword evidence="14" id="KW-1185">Reference proteome</keyword>
<dbReference type="AlphaFoldDB" id="A0A1S3KH72"/>
<keyword evidence="7 11" id="KW-0238">DNA-binding</keyword>
<feature type="compositionally biased region" description="Polar residues" evidence="12">
    <location>
        <begin position="653"/>
        <end position="664"/>
    </location>
</feature>
<feature type="compositionally biased region" description="Polar residues" evidence="12">
    <location>
        <begin position="545"/>
        <end position="572"/>
    </location>
</feature>
<comment type="subcellular location">
    <subcellularLocation>
        <location evidence="2">Cytoplasm</location>
    </subcellularLocation>
    <subcellularLocation>
        <location evidence="1">Nucleus</location>
    </subcellularLocation>
</comment>
<gene>
    <name evidence="15" type="primary">LOC106181875</name>
</gene>
<dbReference type="InterPro" id="IPR024970">
    <property type="entry name" value="Maelstrom"/>
</dbReference>
<dbReference type="GO" id="GO:0043565">
    <property type="term" value="F:sequence-specific DNA binding"/>
    <property type="evidence" value="ECO:0007669"/>
    <property type="project" value="TreeGrafter"/>
</dbReference>
<dbReference type="GO" id="GO:0007140">
    <property type="term" value="P:male meiotic nuclear division"/>
    <property type="evidence" value="ECO:0007669"/>
    <property type="project" value="TreeGrafter"/>
</dbReference>
<dbReference type="PANTHER" id="PTHR21358:SF4">
    <property type="entry name" value="PROTEIN MAELSTROM HOMOLOG"/>
    <property type="match status" value="1"/>
</dbReference>
<dbReference type="FunCoup" id="A0A1S3KH72">
    <property type="interactions" value="51"/>
</dbReference>
<keyword evidence="10" id="KW-0469">Meiosis</keyword>
<feature type="region of interest" description="Disordered" evidence="12">
    <location>
        <begin position="416"/>
        <end position="621"/>
    </location>
</feature>
<dbReference type="GO" id="GO:0030154">
    <property type="term" value="P:cell differentiation"/>
    <property type="evidence" value="ECO:0007669"/>
    <property type="project" value="UniProtKB-KW"/>
</dbReference>
<keyword evidence="6" id="KW-0221">Differentiation</keyword>
<evidence type="ECO:0000256" key="6">
    <source>
        <dbReference type="ARBA" id="ARBA00022782"/>
    </source>
</evidence>
<evidence type="ECO:0000256" key="11">
    <source>
        <dbReference type="PROSITE-ProRule" id="PRU00267"/>
    </source>
</evidence>
<evidence type="ECO:0000256" key="3">
    <source>
        <dbReference type="ARBA" id="ARBA00007057"/>
    </source>
</evidence>
<dbReference type="GO" id="GO:0005634">
    <property type="term" value="C:nucleus"/>
    <property type="evidence" value="ECO:0007669"/>
    <property type="project" value="UniProtKB-SubCell"/>
</dbReference>
<dbReference type="InterPro" id="IPR036910">
    <property type="entry name" value="HMG_box_dom_sf"/>
</dbReference>
<evidence type="ECO:0000256" key="5">
    <source>
        <dbReference type="ARBA" id="ARBA00022490"/>
    </source>
</evidence>
<dbReference type="InterPro" id="IPR009071">
    <property type="entry name" value="HMG_box_dom"/>
</dbReference>
<keyword evidence="4" id="KW-0217">Developmental protein</keyword>
<dbReference type="GO" id="GO:0007283">
    <property type="term" value="P:spermatogenesis"/>
    <property type="evidence" value="ECO:0007669"/>
    <property type="project" value="TreeGrafter"/>
</dbReference>
<dbReference type="GeneID" id="106181875"/>
<protein>
    <submittedName>
        <fullName evidence="15">Protein maelstrom homolog</fullName>
    </submittedName>
</protein>
<evidence type="ECO:0000256" key="2">
    <source>
        <dbReference type="ARBA" id="ARBA00004496"/>
    </source>
</evidence>
<dbReference type="GO" id="GO:0060964">
    <property type="term" value="P:regulation of miRNA-mediated gene silencing"/>
    <property type="evidence" value="ECO:0007669"/>
    <property type="project" value="InterPro"/>
</dbReference>
<name>A0A1S3KH72_LINAN</name>
<evidence type="ECO:0000256" key="10">
    <source>
        <dbReference type="ARBA" id="ARBA00023254"/>
    </source>
</evidence>
<dbReference type="SUPFAM" id="SSF47095">
    <property type="entry name" value="HMG-box"/>
    <property type="match status" value="1"/>
</dbReference>
<dbReference type="PROSITE" id="PS50118">
    <property type="entry name" value="HMG_BOX_2"/>
    <property type="match status" value="1"/>
</dbReference>
<dbReference type="InterPro" id="IPR039259">
    <property type="entry name" value="Protein_maelstrom"/>
</dbReference>
<feature type="compositionally biased region" description="Low complexity" evidence="12">
    <location>
        <begin position="354"/>
        <end position="366"/>
    </location>
</feature>
<organism evidence="14 15">
    <name type="scientific">Lingula anatina</name>
    <name type="common">Brachiopod</name>
    <name type="synonym">Lingula unguis</name>
    <dbReference type="NCBI Taxonomy" id="7574"/>
    <lineage>
        <taxon>Eukaryota</taxon>
        <taxon>Metazoa</taxon>
        <taxon>Spiralia</taxon>
        <taxon>Lophotrochozoa</taxon>
        <taxon>Brachiopoda</taxon>
        <taxon>Linguliformea</taxon>
        <taxon>Lingulata</taxon>
        <taxon>Lingulida</taxon>
        <taxon>Linguloidea</taxon>
        <taxon>Lingulidae</taxon>
        <taxon>Lingula</taxon>
    </lineage>
</organism>
<dbReference type="PANTHER" id="PTHR21358">
    <property type="entry name" value="PROTEIN MAELSTROM HOMOLOG"/>
    <property type="match status" value="1"/>
</dbReference>
<evidence type="ECO:0000256" key="4">
    <source>
        <dbReference type="ARBA" id="ARBA00022473"/>
    </source>
</evidence>
<reference evidence="15" key="1">
    <citation type="submission" date="2025-08" db="UniProtKB">
        <authorList>
            <consortium name="RefSeq"/>
        </authorList>
    </citation>
    <scope>IDENTIFICATION</scope>
    <source>
        <tissue evidence="15">Gonads</tissue>
    </source>
</reference>
<dbReference type="GO" id="GO:0045892">
    <property type="term" value="P:negative regulation of DNA-templated transcription"/>
    <property type="evidence" value="ECO:0007669"/>
    <property type="project" value="TreeGrafter"/>
</dbReference>
<dbReference type="GO" id="GO:0043186">
    <property type="term" value="C:P granule"/>
    <property type="evidence" value="ECO:0007669"/>
    <property type="project" value="TreeGrafter"/>
</dbReference>
<dbReference type="Pfam" id="PF13017">
    <property type="entry name" value="Maelstrom"/>
    <property type="match status" value="1"/>
</dbReference>
<evidence type="ECO:0000256" key="12">
    <source>
        <dbReference type="SAM" id="MobiDB-lite"/>
    </source>
</evidence>
<evidence type="ECO:0000313" key="15">
    <source>
        <dbReference type="RefSeq" id="XP_013421852.1"/>
    </source>
</evidence>
<dbReference type="Gene3D" id="1.10.30.10">
    <property type="entry name" value="High mobility group box domain"/>
    <property type="match status" value="1"/>
</dbReference>
<dbReference type="Proteomes" id="UP000085678">
    <property type="component" value="Unplaced"/>
</dbReference>
<evidence type="ECO:0000313" key="14">
    <source>
        <dbReference type="Proteomes" id="UP000085678"/>
    </source>
</evidence>
<evidence type="ECO:0000256" key="8">
    <source>
        <dbReference type="ARBA" id="ARBA00023158"/>
    </source>
</evidence>
<keyword evidence="8" id="KW-0943">RNA-mediated gene silencing</keyword>
<proteinExistence type="inferred from homology"/>
<feature type="compositionally biased region" description="Low complexity" evidence="12">
    <location>
        <begin position="441"/>
        <end position="454"/>
    </location>
</feature>